<name>A0A088RTI2_LEIPA</name>
<dbReference type="EMBL" id="CP009395">
    <property type="protein sequence ID" value="AIN99308.1"/>
    <property type="molecule type" value="Genomic_DNA"/>
</dbReference>
<gene>
    <name evidence="2" type="ORF">LPMP_261960</name>
</gene>
<dbReference type="Proteomes" id="UP000063063">
    <property type="component" value="Chromosome 26"/>
</dbReference>
<dbReference type="CDD" id="cd02440">
    <property type="entry name" value="AdoMet_MTases"/>
    <property type="match status" value="1"/>
</dbReference>
<dbReference type="GeneID" id="22576099"/>
<organism evidence="2 3">
    <name type="scientific">Leishmania panamensis</name>
    <dbReference type="NCBI Taxonomy" id="5679"/>
    <lineage>
        <taxon>Eukaryota</taxon>
        <taxon>Discoba</taxon>
        <taxon>Euglenozoa</taxon>
        <taxon>Kinetoplastea</taxon>
        <taxon>Metakinetoplastina</taxon>
        <taxon>Trypanosomatida</taxon>
        <taxon>Trypanosomatidae</taxon>
        <taxon>Leishmaniinae</taxon>
        <taxon>Leishmania</taxon>
        <taxon>Leishmania guyanensis species complex</taxon>
    </lineage>
</organism>
<dbReference type="FunFam" id="3.40.50.150:FF:000934">
    <property type="entry name" value="Uncharacterized protein"/>
    <property type="match status" value="1"/>
</dbReference>
<dbReference type="OrthoDB" id="506498at2759"/>
<proteinExistence type="predicted"/>
<protein>
    <submittedName>
        <fullName evidence="2">Methyltransferase, putative</fullName>
    </submittedName>
</protein>
<sequence length="352" mass="39650">MQQLSAVVSNELSELTKSWTPEQQKLYGVVSLTAVAAAGTPMIGVSVMRQCCCGRCRRDVGGSDVAFSESDSKSSDIYESEALARQYMEFHYTPSHESYTQRLQSVSEAYDFPTRVAQKFRTYIQTGKRNLRGLDIGCATGASVLEMSKVFDGGVIGIDFSEVFIHLAKEVVNQATSGKRVAYTAPVQGEITEPRELQLPREARPDRCEFYAGDAMNMFEEDHKITTKASRLYPNVKYWQARKGETFDGVLCLNLIDRVPDPQRLLDSFARLLAEDGILILADPYSWWEDATEKSRWLGGRKENGIRSEEAVKAALASKLELLSESDEAFLIRDHIRHYQLGFSHCTVWRKK</sequence>
<dbReference type="SUPFAM" id="SSF53335">
    <property type="entry name" value="S-adenosyl-L-methionine-dependent methyltransferases"/>
    <property type="match status" value="1"/>
</dbReference>
<evidence type="ECO:0000313" key="2">
    <source>
        <dbReference type="EMBL" id="AIN99308.1"/>
    </source>
</evidence>
<dbReference type="KEGG" id="lpan:LPMP_261960"/>
<dbReference type="VEuPathDB" id="TriTrypDB:LPMP_261960"/>
<keyword evidence="3" id="KW-1185">Reference proteome</keyword>
<dbReference type="AlphaFoldDB" id="A0A088RTI2"/>
<evidence type="ECO:0000313" key="3">
    <source>
        <dbReference type="Proteomes" id="UP000063063"/>
    </source>
</evidence>
<keyword evidence="2" id="KW-0489">Methyltransferase</keyword>
<dbReference type="GO" id="GO:0008168">
    <property type="term" value="F:methyltransferase activity"/>
    <property type="evidence" value="ECO:0007669"/>
    <property type="project" value="UniProtKB-KW"/>
</dbReference>
<dbReference type="GO" id="GO:0032259">
    <property type="term" value="P:methylation"/>
    <property type="evidence" value="ECO:0007669"/>
    <property type="project" value="UniProtKB-KW"/>
</dbReference>
<feature type="transmembrane region" description="Helical" evidence="1">
    <location>
        <begin position="26"/>
        <end position="48"/>
    </location>
</feature>
<dbReference type="PANTHER" id="PTHR45445:SF2">
    <property type="entry name" value="METHYLTRANSFERASE TYPE 11 DOMAIN-CONTAINING PROTEIN"/>
    <property type="match status" value="1"/>
</dbReference>
<dbReference type="PANTHER" id="PTHR45445">
    <property type="match status" value="1"/>
</dbReference>
<evidence type="ECO:0000256" key="1">
    <source>
        <dbReference type="SAM" id="Phobius"/>
    </source>
</evidence>
<dbReference type="Pfam" id="PF13489">
    <property type="entry name" value="Methyltransf_23"/>
    <property type="match status" value="1"/>
</dbReference>
<dbReference type="InterPro" id="IPR029063">
    <property type="entry name" value="SAM-dependent_MTases_sf"/>
</dbReference>
<keyword evidence="1" id="KW-1133">Transmembrane helix</keyword>
<reference evidence="2 3" key="1">
    <citation type="journal article" date="2015" name="Sci. Rep.">
        <title>The genome of Leishmania panamensis: insights into genomics of the L. (Viannia) subgenus.</title>
        <authorList>
            <person name="Llanes A."/>
            <person name="Restrepo C.M."/>
            <person name="Vecchio G.D."/>
            <person name="Anguizola F.J."/>
            <person name="Lleonart R."/>
        </authorList>
    </citation>
    <scope>NUCLEOTIDE SEQUENCE [LARGE SCALE GENOMIC DNA]</scope>
    <source>
        <strain evidence="2 3">MHOM/PA/94/PSC-1</strain>
    </source>
</reference>
<dbReference type="Gene3D" id="3.40.50.150">
    <property type="entry name" value="Vaccinia Virus protein VP39"/>
    <property type="match status" value="1"/>
</dbReference>
<dbReference type="VEuPathDB" id="TriTrypDB:LPAL13_260024300"/>
<keyword evidence="2" id="KW-0808">Transferase</keyword>
<dbReference type="eggNOG" id="ENOG502QSAN">
    <property type="taxonomic scope" value="Eukaryota"/>
</dbReference>
<accession>A0A088RTI2</accession>
<dbReference type="RefSeq" id="XP_010700015.1">
    <property type="nucleotide sequence ID" value="XM_010701713.1"/>
</dbReference>
<keyword evidence="1" id="KW-0812">Transmembrane</keyword>
<keyword evidence="1" id="KW-0472">Membrane</keyword>